<sequence length="352" mass="36275">MAGITGIGVATPPPVAQEALWDGYFREHTGGGGVARRIFAGSGVRTRHTVVDPFAEDVSGWSTGRRMDRFAEQAPELATTALADALAAAGRSPADLGLLVVVSCTGYSTPGLDIALAERLGLAADTQRLLVGHMGCYAAIPGLGTVSDFATARGLPAALVCVELTSLHVQPPASDPEQVVAHALFSDAAAAVVVEPGSAIDPAPGWELLDIAAHTDTDSQALMTWRITDLGFRMGLSARVPDALAGAVRPVVEKMLARHGADVDSVAGWAVHPGGPRILDTVRTELGLPESAVAPSRAVLAEHGNCSSATVVLVLREIAALRESAVRPGELVVAMAFGPGLTLYAALLRRTG</sequence>
<evidence type="ECO:0000259" key="5">
    <source>
        <dbReference type="Pfam" id="PF02797"/>
    </source>
</evidence>
<evidence type="ECO:0000256" key="3">
    <source>
        <dbReference type="PIRSR" id="PIRSR000451-1"/>
    </source>
</evidence>
<comment type="similarity">
    <text evidence="1">Belongs to the thiolase-like superfamily. Chalcone/stilbene synthases family.</text>
</comment>
<keyword evidence="2" id="KW-0808">Transferase</keyword>
<dbReference type="AlphaFoldDB" id="A0A1H9XML9"/>
<dbReference type="PIRSF" id="PIRSF000451">
    <property type="entry name" value="PKS_III"/>
    <property type="match status" value="1"/>
</dbReference>
<dbReference type="GO" id="GO:0030639">
    <property type="term" value="P:polyketide biosynthetic process"/>
    <property type="evidence" value="ECO:0007669"/>
    <property type="project" value="TreeGrafter"/>
</dbReference>
<protein>
    <submittedName>
        <fullName evidence="6">Predicted naringenin-chalcone synthase</fullName>
    </submittedName>
</protein>
<dbReference type="Gene3D" id="3.40.47.10">
    <property type="match status" value="2"/>
</dbReference>
<accession>A0A1H9XML9</accession>
<dbReference type="Proteomes" id="UP000199051">
    <property type="component" value="Unassembled WGS sequence"/>
</dbReference>
<evidence type="ECO:0000256" key="2">
    <source>
        <dbReference type="ARBA" id="ARBA00022679"/>
    </source>
</evidence>
<dbReference type="Pfam" id="PF02797">
    <property type="entry name" value="Chal_sti_synt_C"/>
    <property type="match status" value="1"/>
</dbReference>
<dbReference type="EMBL" id="FOGI01000017">
    <property type="protein sequence ID" value="SES47430.1"/>
    <property type="molecule type" value="Genomic_DNA"/>
</dbReference>
<organism evidence="6 7">
    <name type="scientific">Actinokineospora terrae</name>
    <dbReference type="NCBI Taxonomy" id="155974"/>
    <lineage>
        <taxon>Bacteria</taxon>
        <taxon>Bacillati</taxon>
        <taxon>Actinomycetota</taxon>
        <taxon>Actinomycetes</taxon>
        <taxon>Pseudonocardiales</taxon>
        <taxon>Pseudonocardiaceae</taxon>
        <taxon>Actinokineospora</taxon>
    </lineage>
</organism>
<evidence type="ECO:0000313" key="6">
    <source>
        <dbReference type="EMBL" id="SES47430.1"/>
    </source>
</evidence>
<proteinExistence type="inferred from homology"/>
<dbReference type="InterPro" id="IPR001099">
    <property type="entry name" value="Chalcone/stilbene_synt_N"/>
</dbReference>
<dbReference type="GO" id="GO:0016747">
    <property type="term" value="F:acyltransferase activity, transferring groups other than amino-acyl groups"/>
    <property type="evidence" value="ECO:0007669"/>
    <property type="project" value="InterPro"/>
</dbReference>
<keyword evidence="7" id="KW-1185">Reference proteome</keyword>
<evidence type="ECO:0000259" key="4">
    <source>
        <dbReference type="Pfam" id="PF00195"/>
    </source>
</evidence>
<name>A0A1H9XML9_9PSEU</name>
<dbReference type="InterPro" id="IPR016039">
    <property type="entry name" value="Thiolase-like"/>
</dbReference>
<dbReference type="InterPro" id="IPR011141">
    <property type="entry name" value="Polyketide_synthase_type-III"/>
</dbReference>
<feature type="domain" description="Chalcone/stilbene synthase N-terminal" evidence="4">
    <location>
        <begin position="3"/>
        <end position="194"/>
    </location>
</feature>
<gene>
    <name evidence="6" type="ORF">SAMN04487818_11769</name>
</gene>
<dbReference type="CDD" id="cd00831">
    <property type="entry name" value="CHS_like"/>
    <property type="match status" value="1"/>
</dbReference>
<dbReference type="SUPFAM" id="SSF53901">
    <property type="entry name" value="Thiolase-like"/>
    <property type="match status" value="1"/>
</dbReference>
<evidence type="ECO:0000256" key="1">
    <source>
        <dbReference type="ARBA" id="ARBA00005531"/>
    </source>
</evidence>
<dbReference type="Pfam" id="PF00195">
    <property type="entry name" value="Chal_sti_synt_N"/>
    <property type="match status" value="1"/>
</dbReference>
<feature type="domain" description="Chalcone/stilbene synthase C-terminal" evidence="5">
    <location>
        <begin position="218"/>
        <end position="349"/>
    </location>
</feature>
<reference evidence="7" key="1">
    <citation type="submission" date="2016-10" db="EMBL/GenBank/DDBJ databases">
        <authorList>
            <person name="Varghese N."/>
            <person name="Submissions S."/>
        </authorList>
    </citation>
    <scope>NUCLEOTIDE SEQUENCE [LARGE SCALE GENOMIC DNA]</scope>
    <source>
        <strain evidence="7">DSM 44260</strain>
    </source>
</reference>
<dbReference type="PANTHER" id="PTHR11877">
    <property type="entry name" value="HYDROXYMETHYLGLUTARYL-COA SYNTHASE"/>
    <property type="match status" value="1"/>
</dbReference>
<dbReference type="RefSeq" id="WP_092786367.1">
    <property type="nucleotide sequence ID" value="NZ_FOGI01000017.1"/>
</dbReference>
<feature type="active site" description="Acyl-thioester intermediate" evidence="3">
    <location>
        <position position="136"/>
    </location>
</feature>
<evidence type="ECO:0000313" key="7">
    <source>
        <dbReference type="Proteomes" id="UP000199051"/>
    </source>
</evidence>
<dbReference type="PANTHER" id="PTHR11877:SF46">
    <property type="entry name" value="TYPE III POLYKETIDE SYNTHASE A"/>
    <property type="match status" value="1"/>
</dbReference>
<dbReference type="InterPro" id="IPR012328">
    <property type="entry name" value="Chalcone/stilbene_synt_C"/>
</dbReference>
<dbReference type="STRING" id="155974.SAMN04487818_11769"/>